<organism evidence="1 2">
    <name type="scientific">Ambrosiozyma monospora</name>
    <name type="common">Yeast</name>
    <name type="synonym">Endomycopsis monosporus</name>
    <dbReference type="NCBI Taxonomy" id="43982"/>
    <lineage>
        <taxon>Eukaryota</taxon>
        <taxon>Fungi</taxon>
        <taxon>Dikarya</taxon>
        <taxon>Ascomycota</taxon>
        <taxon>Saccharomycotina</taxon>
        <taxon>Pichiomycetes</taxon>
        <taxon>Pichiales</taxon>
        <taxon>Pichiaceae</taxon>
        <taxon>Ambrosiozyma</taxon>
    </lineage>
</organism>
<gene>
    <name evidence="1" type="ORF">Amon02_001004300</name>
</gene>
<name>A0ACB5TXG0_AMBMO</name>
<reference evidence="1" key="1">
    <citation type="submission" date="2023-04" db="EMBL/GenBank/DDBJ databases">
        <title>Ambrosiozyma monospora NBRC 10751.</title>
        <authorList>
            <person name="Ichikawa N."/>
            <person name="Sato H."/>
            <person name="Tonouchi N."/>
        </authorList>
    </citation>
    <scope>NUCLEOTIDE SEQUENCE</scope>
    <source>
        <strain evidence="1">NBRC 10751</strain>
    </source>
</reference>
<evidence type="ECO:0000313" key="2">
    <source>
        <dbReference type="Proteomes" id="UP001165064"/>
    </source>
</evidence>
<evidence type="ECO:0000313" key="1">
    <source>
        <dbReference type="EMBL" id="GME96657.1"/>
    </source>
</evidence>
<accession>A0ACB5TXG0</accession>
<dbReference type="EMBL" id="BSXS01009829">
    <property type="protein sequence ID" value="GME96657.1"/>
    <property type="molecule type" value="Genomic_DNA"/>
</dbReference>
<keyword evidence="2" id="KW-1185">Reference proteome</keyword>
<dbReference type="Proteomes" id="UP001165064">
    <property type="component" value="Unassembled WGS sequence"/>
</dbReference>
<proteinExistence type="predicted"/>
<comment type="caution">
    <text evidence="1">The sequence shown here is derived from an EMBL/GenBank/DDBJ whole genome shotgun (WGS) entry which is preliminary data.</text>
</comment>
<protein>
    <submittedName>
        <fullName evidence="1">Unnamed protein product</fullName>
    </submittedName>
</protein>
<sequence length="247" mass="28070">MDYSFVNQFPDLNSSSAECESIKAVSIESDKTFTNDVVSSPSQNRPGIFFDCLKDVTTSNEFITTFEFMNDFYFDDLTEAIDELDDDSDSCSDSDITDQSYGSNFSVHDGYYLSPRLSPIMEEPESPDCEDYKTSNEHPSSSGKPENEDKYENDDGNTLQNNSQIFSPCLSFYSESFIPRPSCVSSVVVPAPLITNITSAFHKRSPKNVQQSFSYLDFHPSAVEKKPRKRAWARICRWFHGRQKFLV</sequence>